<comment type="caution">
    <text evidence="9">The sequence shown here is derived from an EMBL/GenBank/DDBJ whole genome shotgun (WGS) entry which is preliminary data.</text>
</comment>
<keyword evidence="5" id="KW-0539">Nucleus</keyword>
<evidence type="ECO:0000259" key="8">
    <source>
        <dbReference type="PROSITE" id="PS50110"/>
    </source>
</evidence>
<evidence type="ECO:0000256" key="3">
    <source>
        <dbReference type="ARBA" id="ARBA00023015"/>
    </source>
</evidence>
<feature type="domain" description="Response regulatory" evidence="8">
    <location>
        <begin position="15"/>
        <end position="128"/>
    </location>
</feature>
<evidence type="ECO:0000256" key="4">
    <source>
        <dbReference type="ARBA" id="ARBA00023163"/>
    </source>
</evidence>
<dbReference type="InterPro" id="IPR011006">
    <property type="entry name" value="CheY-like_superfamily"/>
</dbReference>
<reference evidence="9 10" key="1">
    <citation type="submission" date="2019-01" db="EMBL/GenBank/DDBJ databases">
        <title>Sequencing of cultivated peanut Arachis hypogaea provides insights into genome evolution and oil improvement.</title>
        <authorList>
            <person name="Chen X."/>
        </authorList>
    </citation>
    <scope>NUCLEOTIDE SEQUENCE [LARGE SCALE GENOMIC DNA]</scope>
    <source>
        <strain evidence="10">cv. Fuhuasheng</strain>
        <tissue evidence="9">Leaves</tissue>
    </source>
</reference>
<dbReference type="SUPFAM" id="SSF52172">
    <property type="entry name" value="CheY-like"/>
    <property type="match status" value="1"/>
</dbReference>
<dbReference type="AlphaFoldDB" id="A0A445E8R1"/>
<name>A0A445E8R1_ARAHY</name>
<dbReference type="GO" id="GO:0000160">
    <property type="term" value="P:phosphorelay signal transduction system"/>
    <property type="evidence" value="ECO:0007669"/>
    <property type="project" value="UniProtKB-KW"/>
</dbReference>
<dbReference type="SUPFAM" id="SSF46689">
    <property type="entry name" value="Homeodomain-like"/>
    <property type="match status" value="1"/>
</dbReference>
<dbReference type="Gene3D" id="1.10.10.60">
    <property type="entry name" value="Homeodomain-like"/>
    <property type="match status" value="1"/>
</dbReference>
<feature type="region of interest" description="Disordered" evidence="7">
    <location>
        <begin position="155"/>
        <end position="174"/>
    </location>
</feature>
<evidence type="ECO:0000256" key="1">
    <source>
        <dbReference type="ARBA" id="ARBA00004123"/>
    </source>
</evidence>
<dbReference type="PROSITE" id="PS50110">
    <property type="entry name" value="RESPONSE_REGULATORY"/>
    <property type="match status" value="1"/>
</dbReference>
<dbReference type="InterPro" id="IPR001789">
    <property type="entry name" value="Sig_transdc_resp-reg_receiver"/>
</dbReference>
<gene>
    <name evidence="9" type="ORF">Ahy_A02g006073</name>
</gene>
<dbReference type="InterPro" id="IPR045279">
    <property type="entry name" value="ARR-like"/>
</dbReference>
<dbReference type="STRING" id="3818.A0A445E8R1"/>
<comment type="caution">
    <text evidence="6">Lacks conserved residue(s) required for the propagation of feature annotation.</text>
</comment>
<evidence type="ECO:0000256" key="2">
    <source>
        <dbReference type="ARBA" id="ARBA00023012"/>
    </source>
</evidence>
<keyword evidence="10" id="KW-1185">Reference proteome</keyword>
<dbReference type="PANTHER" id="PTHR43874">
    <property type="entry name" value="TWO-COMPONENT RESPONSE REGULATOR"/>
    <property type="match status" value="1"/>
</dbReference>
<dbReference type="PANTHER" id="PTHR43874:SF58">
    <property type="entry name" value="TWO-COMPONENT RESPONSE REGULATOR-LIKE APRR8-RELATED"/>
    <property type="match status" value="1"/>
</dbReference>
<keyword evidence="4" id="KW-0804">Transcription</keyword>
<dbReference type="NCBIfam" id="TIGR01557">
    <property type="entry name" value="myb_SHAQKYF"/>
    <property type="match status" value="1"/>
</dbReference>
<organism evidence="9 10">
    <name type="scientific">Arachis hypogaea</name>
    <name type="common">Peanut</name>
    <dbReference type="NCBI Taxonomy" id="3818"/>
    <lineage>
        <taxon>Eukaryota</taxon>
        <taxon>Viridiplantae</taxon>
        <taxon>Streptophyta</taxon>
        <taxon>Embryophyta</taxon>
        <taxon>Tracheophyta</taxon>
        <taxon>Spermatophyta</taxon>
        <taxon>Magnoliopsida</taxon>
        <taxon>eudicotyledons</taxon>
        <taxon>Gunneridae</taxon>
        <taxon>Pentapetalae</taxon>
        <taxon>rosids</taxon>
        <taxon>fabids</taxon>
        <taxon>Fabales</taxon>
        <taxon>Fabaceae</taxon>
        <taxon>Papilionoideae</taxon>
        <taxon>50 kb inversion clade</taxon>
        <taxon>dalbergioids sensu lato</taxon>
        <taxon>Dalbergieae</taxon>
        <taxon>Pterocarpus clade</taxon>
        <taxon>Arachis</taxon>
    </lineage>
</organism>
<evidence type="ECO:0000313" key="10">
    <source>
        <dbReference type="Proteomes" id="UP000289738"/>
    </source>
</evidence>
<dbReference type="SMART" id="SM00448">
    <property type="entry name" value="REC"/>
    <property type="match status" value="1"/>
</dbReference>
<sequence length="427" mass="48049">MDYGNKYTIPTPGIKVLVVDCDSTSLTLASKMLRILGYEVVTAKLGSDALSIIEKNELHLVLMEIHLPDMKMFELIDKIRESYDIPSFIMSADENQTSKSKALSKGAKLYFIKPLLLSDLKGLWKFASCNTKVSTVTTDQNGSKSIIVNKDQECKPLNNNNNNNNKEKKQELVESSVVQRRKRIRWTDHLHMKFMEAVILAGSGAGPKKIHEYMNVPGVTKEHVSSYLQKYRQSLKAQDSEIQYQRKILSSESNLGSYQSKDLFHCKSEQFLDAPAHLPSTEIPTVHEPALSQNQLLPGTLVQGEMNGNGVESVISQEESYTDGRVSEEDQLDPTEDFETMMTNTGSCFTSWSRLLDPEETSYEVSSKDYTAENSDLNRSMSMENDMCQQFPAFPSVPSGNVDEIFNISKETENACDEDLDSWLKSL</sequence>
<accession>A0A445E8R1</accession>
<dbReference type="Gene3D" id="3.40.50.2300">
    <property type="match status" value="1"/>
</dbReference>
<dbReference type="GO" id="GO:0009736">
    <property type="term" value="P:cytokinin-activated signaling pathway"/>
    <property type="evidence" value="ECO:0007669"/>
    <property type="project" value="InterPro"/>
</dbReference>
<dbReference type="Pfam" id="PF00072">
    <property type="entry name" value="Response_reg"/>
    <property type="match status" value="1"/>
</dbReference>
<keyword evidence="3" id="KW-0805">Transcription regulation</keyword>
<dbReference type="OrthoDB" id="1420446at2759"/>
<proteinExistence type="predicted"/>
<comment type="subcellular location">
    <subcellularLocation>
        <location evidence="1">Nucleus</location>
    </subcellularLocation>
</comment>
<dbReference type="EMBL" id="SDMP01000002">
    <property type="protein sequence ID" value="RYR71862.1"/>
    <property type="molecule type" value="Genomic_DNA"/>
</dbReference>
<protein>
    <recommendedName>
        <fullName evidence="8">Response regulatory domain-containing protein</fullName>
    </recommendedName>
</protein>
<evidence type="ECO:0000313" key="9">
    <source>
        <dbReference type="EMBL" id="RYR71862.1"/>
    </source>
</evidence>
<keyword evidence="2" id="KW-0902">Two-component regulatory system</keyword>
<dbReference type="GO" id="GO:0005634">
    <property type="term" value="C:nucleus"/>
    <property type="evidence" value="ECO:0007669"/>
    <property type="project" value="UniProtKB-SubCell"/>
</dbReference>
<dbReference type="InterPro" id="IPR006447">
    <property type="entry name" value="Myb_dom_plants"/>
</dbReference>
<evidence type="ECO:0000256" key="6">
    <source>
        <dbReference type="PROSITE-ProRule" id="PRU00169"/>
    </source>
</evidence>
<evidence type="ECO:0000256" key="7">
    <source>
        <dbReference type="SAM" id="MobiDB-lite"/>
    </source>
</evidence>
<dbReference type="Proteomes" id="UP000289738">
    <property type="component" value="Chromosome A02"/>
</dbReference>
<evidence type="ECO:0000256" key="5">
    <source>
        <dbReference type="ARBA" id="ARBA00023242"/>
    </source>
</evidence>
<dbReference type="InterPro" id="IPR009057">
    <property type="entry name" value="Homeodomain-like_sf"/>
</dbReference>
<dbReference type="GO" id="GO:0003677">
    <property type="term" value="F:DNA binding"/>
    <property type="evidence" value="ECO:0007669"/>
    <property type="project" value="InterPro"/>
</dbReference>